<sequence>MDFTTNFLRAKGPCAAGFRWYVRHQQQPTNGYQHVLDALVDAGRVDDACWLLDQLGPTNTLLEVDRLDAPAVVFAGAIRARRGIDVGGVLRAGRSIACEGALAARTVAAGGEVHATGPLESAGPLTAAGVRARWIDVRGPVRASGDVRAADALRCGSFEGAGDLVARGSVAVDGGLRCEGRVKVAGDVECGGAMHVRLGVECGGSVRCGGPLDAGWGVRAGGCVVAAAAIRAGESIRAGGELRAGPGYGIYAGTAVAIEDWATSAVVCACTRPRNLVSGDWQGADLVLGKGRAR</sequence>
<gene>
    <name evidence="1" type="ORF">EZ216_15850</name>
</gene>
<accession>A0A4Z0BKT3</accession>
<evidence type="ECO:0000313" key="1">
    <source>
        <dbReference type="EMBL" id="TFY99033.1"/>
    </source>
</evidence>
<keyword evidence="2" id="KW-1185">Reference proteome</keyword>
<reference evidence="1 2" key="1">
    <citation type="submission" date="2019-03" db="EMBL/GenBank/DDBJ databases">
        <title>Ramlibacter sp. 18x22-1, whole genome shotgun sequence.</title>
        <authorList>
            <person name="Zhang X."/>
            <person name="Feng G."/>
            <person name="Zhu H."/>
        </authorList>
    </citation>
    <scope>NUCLEOTIDE SEQUENCE [LARGE SCALE GENOMIC DNA]</scope>
    <source>
        <strain evidence="1 2">18x22-1</strain>
    </source>
</reference>
<organism evidence="1 2">
    <name type="scientific">Ramlibacter humi</name>
    <dbReference type="NCBI Taxonomy" id="2530451"/>
    <lineage>
        <taxon>Bacteria</taxon>
        <taxon>Pseudomonadati</taxon>
        <taxon>Pseudomonadota</taxon>
        <taxon>Betaproteobacteria</taxon>
        <taxon>Burkholderiales</taxon>
        <taxon>Comamonadaceae</taxon>
        <taxon>Ramlibacter</taxon>
    </lineage>
</organism>
<dbReference type="OrthoDB" id="8956912at2"/>
<comment type="caution">
    <text evidence="1">The sequence shown here is derived from an EMBL/GenBank/DDBJ whole genome shotgun (WGS) entry which is preliminary data.</text>
</comment>
<evidence type="ECO:0000313" key="2">
    <source>
        <dbReference type="Proteomes" id="UP000297839"/>
    </source>
</evidence>
<evidence type="ECO:0008006" key="3">
    <source>
        <dbReference type="Google" id="ProtNLM"/>
    </source>
</evidence>
<dbReference type="EMBL" id="SMLK01000005">
    <property type="protein sequence ID" value="TFY99033.1"/>
    <property type="molecule type" value="Genomic_DNA"/>
</dbReference>
<proteinExistence type="predicted"/>
<dbReference type="Proteomes" id="UP000297839">
    <property type="component" value="Unassembled WGS sequence"/>
</dbReference>
<protein>
    <recommendedName>
        <fullName evidence="3">DUF342 domain-containing protein</fullName>
    </recommendedName>
</protein>
<dbReference type="RefSeq" id="WP_135250752.1">
    <property type="nucleotide sequence ID" value="NZ_SMLK01000005.1"/>
</dbReference>
<dbReference type="AlphaFoldDB" id="A0A4Z0BKT3"/>
<name>A0A4Z0BKT3_9BURK</name>